<dbReference type="GO" id="GO:0016853">
    <property type="term" value="F:isomerase activity"/>
    <property type="evidence" value="ECO:0007669"/>
    <property type="project" value="UniProtKB-KW"/>
</dbReference>
<evidence type="ECO:0000313" key="3">
    <source>
        <dbReference type="Proteomes" id="UP000315003"/>
    </source>
</evidence>
<proteinExistence type="predicted"/>
<accession>A0A517SUV8</accession>
<dbReference type="OrthoDB" id="9815124at2"/>
<organism evidence="2 3">
    <name type="scientific">Stieleria bergensis</name>
    <dbReference type="NCBI Taxonomy" id="2528025"/>
    <lineage>
        <taxon>Bacteria</taxon>
        <taxon>Pseudomonadati</taxon>
        <taxon>Planctomycetota</taxon>
        <taxon>Planctomycetia</taxon>
        <taxon>Pirellulales</taxon>
        <taxon>Pirellulaceae</taxon>
        <taxon>Stieleria</taxon>
    </lineage>
</organism>
<dbReference type="EMBL" id="CP036272">
    <property type="protein sequence ID" value="QDT59914.1"/>
    <property type="molecule type" value="Genomic_DNA"/>
</dbReference>
<dbReference type="SUPFAM" id="SSF51658">
    <property type="entry name" value="Xylose isomerase-like"/>
    <property type="match status" value="1"/>
</dbReference>
<keyword evidence="2" id="KW-0413">Isomerase</keyword>
<dbReference type="PANTHER" id="PTHR12110">
    <property type="entry name" value="HYDROXYPYRUVATE ISOMERASE"/>
    <property type="match status" value="1"/>
</dbReference>
<feature type="domain" description="Xylose isomerase-like TIM barrel" evidence="1">
    <location>
        <begin position="30"/>
        <end position="264"/>
    </location>
</feature>
<dbReference type="AlphaFoldDB" id="A0A517SUV8"/>
<reference evidence="2 3" key="1">
    <citation type="submission" date="2019-02" db="EMBL/GenBank/DDBJ databases">
        <title>Deep-cultivation of Planctomycetes and their phenomic and genomic characterization uncovers novel biology.</title>
        <authorList>
            <person name="Wiegand S."/>
            <person name="Jogler M."/>
            <person name="Boedeker C."/>
            <person name="Pinto D."/>
            <person name="Vollmers J."/>
            <person name="Rivas-Marin E."/>
            <person name="Kohn T."/>
            <person name="Peeters S.H."/>
            <person name="Heuer A."/>
            <person name="Rast P."/>
            <person name="Oberbeckmann S."/>
            <person name="Bunk B."/>
            <person name="Jeske O."/>
            <person name="Meyerdierks A."/>
            <person name="Storesund J.E."/>
            <person name="Kallscheuer N."/>
            <person name="Luecker S."/>
            <person name="Lage O.M."/>
            <person name="Pohl T."/>
            <person name="Merkel B.J."/>
            <person name="Hornburger P."/>
            <person name="Mueller R.-W."/>
            <person name="Bruemmer F."/>
            <person name="Labrenz M."/>
            <person name="Spormann A.M."/>
            <person name="Op den Camp H."/>
            <person name="Overmann J."/>
            <person name="Amann R."/>
            <person name="Jetten M.S.M."/>
            <person name="Mascher T."/>
            <person name="Medema M.H."/>
            <person name="Devos D.P."/>
            <person name="Kaster A.-K."/>
            <person name="Ovreas L."/>
            <person name="Rohde M."/>
            <person name="Galperin M.Y."/>
            <person name="Jogler C."/>
        </authorList>
    </citation>
    <scope>NUCLEOTIDE SEQUENCE [LARGE SCALE GENOMIC DNA]</scope>
    <source>
        <strain evidence="2 3">SV_7m_r</strain>
    </source>
</reference>
<dbReference type="Proteomes" id="UP000315003">
    <property type="component" value="Chromosome"/>
</dbReference>
<dbReference type="InterPro" id="IPR050312">
    <property type="entry name" value="IolE/XylAMocC-like"/>
</dbReference>
<sequence>MSDQVPVLLTGFADEAANDKTAVQQYSAFAALGLRYYSIRFIDAGNGIKNVMQLDDAEIQSLVKMQSDYGLKVSSIGSPIGKVKLLDVDDGSGNRFVPFKQYLAEDVQTACDRAEAFGAKLIRGFAFYHPKGTPAEEHLDQVCDQLGQIAEACDKRGLTFGLEVEANLVGQTGPLLAQIAEKVNHPAMLTIFDGANIVTQGFTADETYAQYLDMKPSMGWLHIKDYHDPSPTGRITHVDEASLANFVPADQGDCGHEAILRDLKGFMPTVHERMTARGADGVFMDLEPHVKGGGQFGGFSGPDGFGVALRGLCRVLDYVGIPHDLRNFGDIEALKGK</sequence>
<keyword evidence="3" id="KW-1185">Reference proteome</keyword>
<dbReference type="PANTHER" id="PTHR12110:SF53">
    <property type="entry name" value="BLR5974 PROTEIN"/>
    <property type="match status" value="1"/>
</dbReference>
<evidence type="ECO:0000259" key="1">
    <source>
        <dbReference type="Pfam" id="PF01261"/>
    </source>
</evidence>
<dbReference type="RefSeq" id="WP_145272078.1">
    <property type="nucleotide sequence ID" value="NZ_CP036272.1"/>
</dbReference>
<evidence type="ECO:0000313" key="2">
    <source>
        <dbReference type="EMBL" id="QDT59914.1"/>
    </source>
</evidence>
<gene>
    <name evidence="2" type="ORF">SV7mr_24270</name>
</gene>
<dbReference type="InterPro" id="IPR036237">
    <property type="entry name" value="Xyl_isomerase-like_sf"/>
</dbReference>
<dbReference type="Gene3D" id="3.20.20.150">
    <property type="entry name" value="Divalent-metal-dependent TIM barrel enzymes"/>
    <property type="match status" value="1"/>
</dbReference>
<dbReference type="Pfam" id="PF01261">
    <property type="entry name" value="AP_endonuc_2"/>
    <property type="match status" value="1"/>
</dbReference>
<dbReference type="InterPro" id="IPR013022">
    <property type="entry name" value="Xyl_isomerase-like_TIM-brl"/>
</dbReference>
<name>A0A517SUV8_9BACT</name>
<protein>
    <submittedName>
        <fullName evidence="2">Xylose isomerase-like TIM barrel</fullName>
    </submittedName>
</protein>